<protein>
    <submittedName>
        <fullName evidence="2">Uncharacterized protein</fullName>
    </submittedName>
</protein>
<evidence type="ECO:0000256" key="1">
    <source>
        <dbReference type="SAM" id="MobiDB-lite"/>
    </source>
</evidence>
<sequence>MHLPVRDIDLDHIAFFHQADRAAFGRFRRRMSDHQTRRAARKTTVREQRARLTQTLGLQRITTTSPGCTSSARMPATAASWLS</sequence>
<reference evidence="2 3" key="1">
    <citation type="journal article" date="2020" name="Microb. Genom.">
        <title>Genetic diversity of clinical and environmental Mucorales isolates obtained from an investigation of mucormycosis cases among solid organ transplant recipients.</title>
        <authorList>
            <person name="Nguyen M.H."/>
            <person name="Kaul D."/>
            <person name="Muto C."/>
            <person name="Cheng S.J."/>
            <person name="Richter R.A."/>
            <person name="Bruno V.M."/>
            <person name="Liu G."/>
            <person name="Beyhan S."/>
            <person name="Sundermann A.J."/>
            <person name="Mounaud S."/>
            <person name="Pasculle A.W."/>
            <person name="Nierman W.C."/>
            <person name="Driscoll E."/>
            <person name="Cumbie R."/>
            <person name="Clancy C.J."/>
            <person name="Dupont C.L."/>
        </authorList>
    </citation>
    <scope>NUCLEOTIDE SEQUENCE [LARGE SCALE GENOMIC DNA]</scope>
    <source>
        <strain evidence="2 3">GL24</strain>
    </source>
</reference>
<evidence type="ECO:0000313" key="2">
    <source>
        <dbReference type="EMBL" id="KAG1525833.1"/>
    </source>
</evidence>
<gene>
    <name evidence="2" type="ORF">G6F50_018431</name>
</gene>
<proteinExistence type="predicted"/>
<dbReference type="EMBL" id="JAANIU010018041">
    <property type="protein sequence ID" value="KAG1525833.1"/>
    <property type="molecule type" value="Genomic_DNA"/>
</dbReference>
<accession>A0A9P6XNA3</accession>
<evidence type="ECO:0000313" key="3">
    <source>
        <dbReference type="Proteomes" id="UP000740926"/>
    </source>
</evidence>
<dbReference type="Proteomes" id="UP000740926">
    <property type="component" value="Unassembled WGS sequence"/>
</dbReference>
<name>A0A9P6XNA3_9FUNG</name>
<comment type="caution">
    <text evidence="2">The sequence shown here is derived from an EMBL/GenBank/DDBJ whole genome shotgun (WGS) entry which is preliminary data.</text>
</comment>
<organism evidence="2 3">
    <name type="scientific">Rhizopus delemar</name>
    <dbReference type="NCBI Taxonomy" id="936053"/>
    <lineage>
        <taxon>Eukaryota</taxon>
        <taxon>Fungi</taxon>
        <taxon>Fungi incertae sedis</taxon>
        <taxon>Mucoromycota</taxon>
        <taxon>Mucoromycotina</taxon>
        <taxon>Mucoromycetes</taxon>
        <taxon>Mucorales</taxon>
        <taxon>Mucorineae</taxon>
        <taxon>Rhizopodaceae</taxon>
        <taxon>Rhizopus</taxon>
    </lineage>
</organism>
<feature type="compositionally biased region" description="Polar residues" evidence="1">
    <location>
        <begin position="62"/>
        <end position="72"/>
    </location>
</feature>
<dbReference type="AlphaFoldDB" id="A0A9P6XNA3"/>
<keyword evidence="3" id="KW-1185">Reference proteome</keyword>
<feature type="region of interest" description="Disordered" evidence="1">
    <location>
        <begin position="62"/>
        <end position="83"/>
    </location>
</feature>